<dbReference type="RefSeq" id="WP_379976598.1">
    <property type="nucleotide sequence ID" value="NZ_JBHSFV010000001.1"/>
</dbReference>
<evidence type="ECO:0000313" key="1">
    <source>
        <dbReference type="EMBL" id="MFC4632408.1"/>
    </source>
</evidence>
<evidence type="ECO:0000313" key="2">
    <source>
        <dbReference type="Proteomes" id="UP001596043"/>
    </source>
</evidence>
<evidence type="ECO:0008006" key="3">
    <source>
        <dbReference type="Google" id="ProtNLM"/>
    </source>
</evidence>
<reference evidence="2" key="1">
    <citation type="journal article" date="2019" name="Int. J. Syst. Evol. Microbiol.">
        <title>The Global Catalogue of Microorganisms (GCM) 10K type strain sequencing project: providing services to taxonomists for standard genome sequencing and annotation.</title>
        <authorList>
            <consortium name="The Broad Institute Genomics Platform"/>
            <consortium name="The Broad Institute Genome Sequencing Center for Infectious Disease"/>
            <person name="Wu L."/>
            <person name="Ma J."/>
        </authorList>
    </citation>
    <scope>NUCLEOTIDE SEQUENCE [LARGE SCALE GENOMIC DNA]</scope>
    <source>
        <strain evidence="2">YJ-61-S</strain>
    </source>
</reference>
<keyword evidence="2" id="KW-1185">Reference proteome</keyword>
<comment type="caution">
    <text evidence="1">The sequence shown here is derived from an EMBL/GenBank/DDBJ whole genome shotgun (WGS) entry which is preliminary data.</text>
</comment>
<proteinExistence type="predicted"/>
<protein>
    <recommendedName>
        <fullName evidence="3">His-Xaa-Ser system protein HxsD</fullName>
    </recommendedName>
</protein>
<name>A0ABV9HQE6_9FLAO</name>
<gene>
    <name evidence="1" type="ORF">ACFO3O_00700</name>
</gene>
<dbReference type="Proteomes" id="UP001596043">
    <property type="component" value="Unassembled WGS sequence"/>
</dbReference>
<organism evidence="1 2">
    <name type="scientific">Dokdonia ponticola</name>
    <dbReference type="NCBI Taxonomy" id="2041041"/>
    <lineage>
        <taxon>Bacteria</taxon>
        <taxon>Pseudomonadati</taxon>
        <taxon>Bacteroidota</taxon>
        <taxon>Flavobacteriia</taxon>
        <taxon>Flavobacteriales</taxon>
        <taxon>Flavobacteriaceae</taxon>
        <taxon>Dokdonia</taxon>
    </lineage>
</organism>
<sequence length="111" mass="13178">MNEDFEFFKTSMPLTRKADYYLGCLDGSIFIDFNRTIENHISLVRISFDRYGCCNLDDKGLSLNKTDSEKFIKEMESEHLNQKTIFKLVKEIIEINKDHIWIDAIEEYKLI</sequence>
<dbReference type="EMBL" id="JBHSFV010000001">
    <property type="protein sequence ID" value="MFC4632408.1"/>
    <property type="molecule type" value="Genomic_DNA"/>
</dbReference>
<accession>A0ABV9HQE6</accession>